<sequence length="80" mass="9099">MPWCPKCGSEYRDDIKKCADCGLRLIDHKPDGSEIFPVEQAPRPTGIRRFFPRERVLRILRALIAVLLALAAVFTLQGMM</sequence>
<accession>A0ABR7GPR7</accession>
<dbReference type="Proteomes" id="UP000641741">
    <property type="component" value="Unassembled WGS sequence"/>
</dbReference>
<proteinExistence type="predicted"/>
<feature type="transmembrane region" description="Helical" evidence="1">
    <location>
        <begin position="59"/>
        <end position="79"/>
    </location>
</feature>
<dbReference type="RefSeq" id="WP_186970409.1">
    <property type="nucleotide sequence ID" value="NZ_JACOPK010000009.1"/>
</dbReference>
<comment type="caution">
    <text evidence="2">The sequence shown here is derived from an EMBL/GenBank/DDBJ whole genome shotgun (WGS) entry which is preliminary data.</text>
</comment>
<keyword evidence="1" id="KW-0472">Membrane</keyword>
<gene>
    <name evidence="2" type="ORF">H8S02_10140</name>
</gene>
<reference evidence="2 3" key="1">
    <citation type="submission" date="2020-08" db="EMBL/GenBank/DDBJ databases">
        <title>Genome public.</title>
        <authorList>
            <person name="Liu C."/>
            <person name="Sun Q."/>
        </authorList>
    </citation>
    <scope>NUCLEOTIDE SEQUENCE [LARGE SCALE GENOMIC DNA]</scope>
    <source>
        <strain evidence="2 3">M2</strain>
    </source>
</reference>
<name>A0ABR7GPR7_9FIRM</name>
<evidence type="ECO:0000313" key="2">
    <source>
        <dbReference type="EMBL" id="MBC5696299.1"/>
    </source>
</evidence>
<dbReference type="EMBL" id="JACOPK010000009">
    <property type="protein sequence ID" value="MBC5696299.1"/>
    <property type="molecule type" value="Genomic_DNA"/>
</dbReference>
<keyword evidence="1" id="KW-1133">Transmembrane helix</keyword>
<evidence type="ECO:0008006" key="4">
    <source>
        <dbReference type="Google" id="ProtNLM"/>
    </source>
</evidence>
<protein>
    <recommendedName>
        <fullName evidence="4">Zinc-ribbon domain-containing protein</fullName>
    </recommendedName>
</protein>
<keyword evidence="3" id="KW-1185">Reference proteome</keyword>
<keyword evidence="1" id="KW-0812">Transmembrane</keyword>
<organism evidence="2 3">
    <name type="scientific">Agathobaculum hominis</name>
    <dbReference type="NCBI Taxonomy" id="2763014"/>
    <lineage>
        <taxon>Bacteria</taxon>
        <taxon>Bacillati</taxon>
        <taxon>Bacillota</taxon>
        <taxon>Clostridia</taxon>
        <taxon>Eubacteriales</taxon>
        <taxon>Butyricicoccaceae</taxon>
        <taxon>Agathobaculum</taxon>
    </lineage>
</organism>
<evidence type="ECO:0000256" key="1">
    <source>
        <dbReference type="SAM" id="Phobius"/>
    </source>
</evidence>
<evidence type="ECO:0000313" key="3">
    <source>
        <dbReference type="Proteomes" id="UP000641741"/>
    </source>
</evidence>